<feature type="compositionally biased region" description="Polar residues" evidence="1">
    <location>
        <begin position="51"/>
        <end position="64"/>
    </location>
</feature>
<gene>
    <name evidence="2" type="ORF">BN869_000013449_1</name>
</gene>
<protein>
    <submittedName>
        <fullName evidence="2">Uncharacterized protein</fullName>
    </submittedName>
</protein>
<dbReference type="EMBL" id="CDPU01000099">
    <property type="protein sequence ID" value="CEO57391.1"/>
    <property type="molecule type" value="Genomic_DNA"/>
</dbReference>
<proteinExistence type="predicted"/>
<feature type="region of interest" description="Disordered" evidence="1">
    <location>
        <begin position="51"/>
        <end position="74"/>
    </location>
</feature>
<name>A0A0B7KRG1_BIOOC</name>
<sequence>MGSSSPLGTVSSTSTVIMDFDENLFGDISTEIADTLDSDALTLPPLDFDSSTLSSNHESPNPVDSTFVGPQSPGWELNTQELQDFISADPFSFQSQHPEEPNKHTPCVDESLLHQIIFRLNELEAKVSASNAEINNLSSSLGMALPKLLTMGIDFREAVENLKQSLKTFMEGMLGQILGVDVGDNHMT</sequence>
<evidence type="ECO:0000256" key="1">
    <source>
        <dbReference type="SAM" id="MobiDB-lite"/>
    </source>
</evidence>
<reference evidence="2" key="1">
    <citation type="submission" date="2015-01" db="EMBL/GenBank/DDBJ databases">
        <authorList>
            <person name="Durling Mikael"/>
        </authorList>
    </citation>
    <scope>NUCLEOTIDE SEQUENCE</scope>
</reference>
<evidence type="ECO:0000313" key="2">
    <source>
        <dbReference type="EMBL" id="CEO57391.1"/>
    </source>
</evidence>
<dbReference type="AlphaFoldDB" id="A0A0B7KRG1"/>
<accession>A0A0B7KRG1</accession>
<organism evidence="2">
    <name type="scientific">Bionectria ochroleuca</name>
    <name type="common">Gliocladium roseum</name>
    <dbReference type="NCBI Taxonomy" id="29856"/>
    <lineage>
        <taxon>Eukaryota</taxon>
        <taxon>Fungi</taxon>
        <taxon>Dikarya</taxon>
        <taxon>Ascomycota</taxon>
        <taxon>Pezizomycotina</taxon>
        <taxon>Sordariomycetes</taxon>
        <taxon>Hypocreomycetidae</taxon>
        <taxon>Hypocreales</taxon>
        <taxon>Bionectriaceae</taxon>
        <taxon>Clonostachys</taxon>
    </lineage>
</organism>